<dbReference type="InterPro" id="IPR011049">
    <property type="entry name" value="Serralysin-like_metalloprot_C"/>
</dbReference>
<dbReference type="Proteomes" id="UP001295420">
    <property type="component" value="Unassembled WGS sequence"/>
</dbReference>
<gene>
    <name evidence="7" type="ORF">THF1D04_10809</name>
</gene>
<dbReference type="SUPFAM" id="SSF51120">
    <property type="entry name" value="beta-Roll"/>
    <property type="match status" value="1"/>
</dbReference>
<evidence type="ECO:0000313" key="8">
    <source>
        <dbReference type="Proteomes" id="UP001295420"/>
    </source>
</evidence>
<proteinExistence type="predicted"/>
<evidence type="ECO:0000256" key="5">
    <source>
        <dbReference type="SAM" id="MobiDB-lite"/>
    </source>
</evidence>
<feature type="domain" description="Calx-beta" evidence="6">
    <location>
        <begin position="137"/>
        <end position="252"/>
    </location>
</feature>
<dbReference type="InterPro" id="IPR051171">
    <property type="entry name" value="CaCA"/>
</dbReference>
<comment type="caution">
    <text evidence="7">The sequence shown here is derived from an EMBL/GenBank/DDBJ whole genome shotgun (WGS) entry which is preliminary data.</text>
</comment>
<keyword evidence="4" id="KW-0813">Transport</keyword>
<feature type="domain" description="Calx-beta" evidence="6">
    <location>
        <begin position="2002"/>
        <end position="2118"/>
    </location>
</feature>
<feature type="region of interest" description="Disordered" evidence="5">
    <location>
        <begin position="1716"/>
        <end position="1741"/>
    </location>
</feature>
<dbReference type="InterPro" id="IPR001343">
    <property type="entry name" value="Hemolysn_Ca-bd"/>
</dbReference>
<dbReference type="PROSITE" id="PS00330">
    <property type="entry name" value="HEMOLYSIN_CALCIUM"/>
    <property type="match status" value="1"/>
</dbReference>
<protein>
    <submittedName>
        <fullName evidence="7">Calcium-binding protein</fullName>
    </submittedName>
</protein>
<evidence type="ECO:0000256" key="3">
    <source>
        <dbReference type="ARBA" id="ARBA00022837"/>
    </source>
</evidence>
<dbReference type="InterPro" id="IPR018511">
    <property type="entry name" value="Hemolysin-typ_Ca-bd_CS"/>
</dbReference>
<feature type="region of interest" description="Disordered" evidence="5">
    <location>
        <begin position="1848"/>
        <end position="1894"/>
    </location>
</feature>
<dbReference type="PANTHER" id="PTHR11878:SF65">
    <property type="entry name" value="NA_CA-EXCHANGE PROTEIN, ISOFORM G"/>
    <property type="match status" value="1"/>
</dbReference>
<feature type="domain" description="Calx-beta" evidence="6">
    <location>
        <begin position="1050"/>
        <end position="1166"/>
    </location>
</feature>
<dbReference type="PANTHER" id="PTHR11878">
    <property type="entry name" value="SODIUM/CALCIUM EXCHANGER"/>
    <property type="match status" value="1"/>
</dbReference>
<keyword evidence="1" id="KW-0732">Signal</keyword>
<feature type="region of interest" description="Disordered" evidence="5">
    <location>
        <begin position="652"/>
        <end position="684"/>
    </location>
</feature>
<feature type="domain" description="Calx-beta" evidence="6">
    <location>
        <begin position="1458"/>
        <end position="1574"/>
    </location>
</feature>
<dbReference type="RefSeq" id="WP_409930022.1">
    <property type="nucleotide sequence ID" value="NZ_CAKMTQ010000001.1"/>
</dbReference>
<feature type="region of interest" description="Disordered" evidence="5">
    <location>
        <begin position="1576"/>
        <end position="1606"/>
    </location>
</feature>
<feature type="domain" description="Calx-beta" evidence="6">
    <location>
        <begin position="1730"/>
        <end position="1846"/>
    </location>
</feature>
<keyword evidence="4" id="KW-0406">Ion transport</keyword>
<dbReference type="Pfam" id="PF00353">
    <property type="entry name" value="HemolysinCabind"/>
    <property type="match status" value="1"/>
</dbReference>
<reference evidence="7" key="1">
    <citation type="submission" date="2022-01" db="EMBL/GenBank/DDBJ databases">
        <authorList>
            <person name="Lagorce A."/>
        </authorList>
    </citation>
    <scope>NUCLEOTIDE SEQUENCE</scope>
    <source>
        <strain evidence="7">Th15_F1_D04</strain>
    </source>
</reference>
<name>A0AAU9PZQ9_9VIBR</name>
<dbReference type="GO" id="GO:0007154">
    <property type="term" value="P:cell communication"/>
    <property type="evidence" value="ECO:0007669"/>
    <property type="project" value="InterPro"/>
</dbReference>
<sequence length="2720" mass="280665">MDRVAFSSLFTNIVVIGVDGEIKTLEPGQLPAPGELIITEVSDTSELNFEQVTPDGSSINVTDDITALIEAIAAGEDPAQLEGDFETAAGESSGSSPQTTGAVDRTGAESLASTDFETVGTAIALSETQELSLLEFIREQIIPAQAIVQEISSPTISEGQQATFDITLDQPLPQQTDIVFSLSEDTATGGTDYNDTAVTITFEDGSSEAVNVDENGTFTVTIPAGNDSFNISVDTINDDLFEGSETFTLTGGTQGQSEPATGVATIIDDGSGPGSNPDDDRPTVASITDTTVNEGDAATLDVTLSNPSTTDTTVIMNLADGTAEGGIDYTNTSVTITFEDDSTQVIAVNPDGSFEVSVPANDTSYSVTINTTDDDIFEGAETFELSGSTLNQNGEQSGAVTILDDGTGPGSDPDDDRPTVSISDAGTINEGDTANFVVSLTNASEDDVQVELGLNLGDTEVGDLGTLEYNTGSGWVAVPVDGVVTVPAGLTEFDVRIASIDDEVYEGPENFTVDVTGLGSVQGADTGTATIVDDNTGPGPDPDDDRPTVSISDAGTINEGDTANFVVSLTNASEAPVEVQLDLNLGDTEVGDLGTLEYNTGSGWVAVPVDGVVTVPAGLTEFDVRIASIDDEVYEGPENFTVDVTGLGAVQGTDTGTATIVDDNTGPGPDPDDDRPTVSISDAGTINEGDTANFIVSLTNVSEDDVQVELGLNLGDTEVGDLGTLEYNTGSGWLAVPNDGVVTVPAGLTEFEVRIASIDDEVYEGPENFTVDVTGLGAVQGTDTGTATIVDDNTGPGPDPDDDRPTVSISDAGTINEGDTANFIVSLTNASEDDVQVQLGLNLGDTEVGDLGTLEYNTGSGWVAVPNDGVVTVPAGLTEFDVRIASIDDEVFEGPENFTVDVTGLGAVQGADTGTATIVDDGSGPGPDPDDDRPTVTSITSTTVNEGEVATLDVTLSNVSTTPTVVNMTLADGSAEGGVDYTNTLVTITYEDNTTEVINVEPDGSFVVTVPANDSAYSVTMSTTDDELTENTETFTLSGATDVQGVPAIGTTTIIDNDAQLVASISNELINEGEAGTFDVTLSNASDTDSIVSMTLADGTADGGVDYTDTQVTITYADNSTELVAVNPDGSFDVTVPANDTTYSITVSTTDDDLFEGPETFTLSGATAVQTTPAEGTGTIVDDGSGPGPDPDDDRPTVASISSTTVNEGDPATLDVTMSNASTTETVVSMTLADGTADGGVDYTDTQVTITYADSSTEVVAVNPDGSFNVTVPANDTTYSITVSTTDDDLFEGPETFTLSGATDVQTTPAEGTGTIVDDGSGPGPDPDDDRPTVASISSTTVNEGDPATLDVTMSNASTTDTVVSMTLSDGTADGGVDYTDTQVTITYADNSTEVVAVNPDGSFDVTVPANDTTYSITVSTTDDDLFEGPETFTLSGATAVQTTPAEGTGTIVDDGSGPGPDPDDDRPTVASISSTTVNEGDPATLDVTMSNASTTDTVVSMTLADGTADGGVDYTDTQVTITYADNSTEVVAVNPDGSFDVTVPANDTTYSITVSTTDDDLFEGPETFTLSGATAVQTTPAEGTGTIVDDGSGPGPDPDDDRPTVASISSVTVNEGDPATLDVTMSNASTTETVVSMTLADGTADGGVDYTDTQVTITYADNSTEVVAVNPDGSFDVTVPANDTTYSITVSTTDDDLFEGPETFTLNGATAVQTTPAEGTGTIVDDGSGPGPDPDDDRPTVASISSTTVNEGDPATLDVTMSNASTTETVVSMTLADGTADGGVDYTDTQVTITYADNSTEVVAVNPDGSFDVTVPANDTTYSITVSTTDDDLFEGPETFTLSGATAVQTTPAEGTGTIVDDGSGPGPDPDDDRPTVASISSTTVNEGDPATLDVTMSNASTTDTVVSMTLADGTADGGVDYTDTQVTITYADNSTEVVAVNPDGSFDVTVPANDTTYSITVSTTDDDLFEGPETFTLSGATAVQTTPAEGTGTIVDDGSGPGPDPDDDRPTVASISSTTVNEGDPATLDVTMSNASTTDTVVSMTLADGTADGGVDYTDTQVTITYADNSTEVVAVNPDGSFDVTVPAMDTTFSVTMETLNDDIYEGDETFTLSGSTSVQTTPAVGTVTIDDEADRPSVADITDIQVTEGEDATFNVTLSNASTVAILVSMSLLDGTALAGDDFNATSVTITYADNTTEVVNVAPDGTFDVSVPANDTTFSVTVNTLEDQVYEQSENFTLTGEIQGQNVAASGIGTILDDDNTPPTVEDFNIIIDLNDPGEDALIDFGPYAQDLEDDFDPFDDKETSICITTLPEYGYLYYFDDQNNEVVLEIGDVIPESTEVRYALTEDFFDEQSFDSQDLLDEFDKDFIADTVDVNGLSFFGGTIDSNGDFVNNAQIKVDFANQQVGLVVVSPGETGQGDEISTSEFIAIELDEGLEAEEARLNLASLNNQFNNGAAWINVYFYMDGVLAETQVVQTSDIVFTGNQEGFATVAITNGSFDEIRLFPETNSSSDKASFTLVGTQITSFNNVNDSFDYKAIDSDGLTSADTATVDIDFTNVSVDTVEAFGIQVGALQFNTVEGTGQNDTLVGTDSNDILIGGLGDDVLTGGAGDDIFKWLEMDTATDTVTDFESGDSLDFVDLFDDVSESDISILLDDLSSGDYAGQVDDITVSVTEDGGNSTLTINKDGQQLEVNFDGASAADIANSIITNLEQLRE</sequence>
<dbReference type="InterPro" id="IPR003644">
    <property type="entry name" value="Calx_beta"/>
</dbReference>
<feature type="domain" description="Calx-beta" evidence="6">
    <location>
        <begin position="1186"/>
        <end position="1302"/>
    </location>
</feature>
<evidence type="ECO:0000256" key="4">
    <source>
        <dbReference type="ARBA" id="ARBA00023065"/>
    </source>
</evidence>
<accession>A0AAU9PZQ9</accession>
<feature type="region of interest" description="Disordered" evidence="5">
    <location>
        <begin position="87"/>
        <end position="106"/>
    </location>
</feature>
<dbReference type="GO" id="GO:0005509">
    <property type="term" value="F:calcium ion binding"/>
    <property type="evidence" value="ECO:0007669"/>
    <property type="project" value="InterPro"/>
</dbReference>
<feature type="compositionally biased region" description="Polar residues" evidence="5">
    <location>
        <begin position="90"/>
        <end position="101"/>
    </location>
</feature>
<feature type="region of interest" description="Disordered" evidence="5">
    <location>
        <begin position="524"/>
        <end position="547"/>
    </location>
</feature>
<organism evidence="7 8">
    <name type="scientific">Vibrio owensii</name>
    <dbReference type="NCBI Taxonomy" id="696485"/>
    <lineage>
        <taxon>Bacteria</taxon>
        <taxon>Pseudomonadati</taxon>
        <taxon>Pseudomonadota</taxon>
        <taxon>Gammaproteobacteria</taxon>
        <taxon>Vibrionales</taxon>
        <taxon>Vibrionaceae</taxon>
        <taxon>Vibrio</taxon>
    </lineage>
</organism>
<feature type="region of interest" description="Disordered" evidence="5">
    <location>
        <begin position="1440"/>
        <end position="1487"/>
    </location>
</feature>
<dbReference type="SUPFAM" id="SSF141072">
    <property type="entry name" value="CalX-like"/>
    <property type="match status" value="16"/>
</dbReference>
<feature type="region of interest" description="Disordered" evidence="5">
    <location>
        <begin position="399"/>
        <end position="424"/>
    </location>
</feature>
<feature type="domain" description="Calx-beta" evidence="6">
    <location>
        <begin position="1322"/>
        <end position="1438"/>
    </location>
</feature>
<dbReference type="GO" id="GO:0016020">
    <property type="term" value="C:membrane"/>
    <property type="evidence" value="ECO:0007669"/>
    <property type="project" value="InterPro"/>
</dbReference>
<feature type="region of interest" description="Disordered" evidence="5">
    <location>
        <begin position="1984"/>
        <end position="2013"/>
    </location>
</feature>
<evidence type="ECO:0000256" key="2">
    <source>
        <dbReference type="ARBA" id="ARBA00022737"/>
    </source>
</evidence>
<feature type="domain" description="Calx-beta" evidence="6">
    <location>
        <begin position="1594"/>
        <end position="1710"/>
    </location>
</feature>
<feature type="region of interest" description="Disordered" evidence="5">
    <location>
        <begin position="1304"/>
        <end position="1346"/>
    </location>
</feature>
<dbReference type="Gene3D" id="2.60.40.2030">
    <property type="match status" value="16"/>
</dbReference>
<evidence type="ECO:0000256" key="1">
    <source>
        <dbReference type="ARBA" id="ARBA00022729"/>
    </source>
</evidence>
<dbReference type="EMBL" id="CAKMTQ010000001">
    <property type="protein sequence ID" value="CAH1521362.1"/>
    <property type="molecule type" value="Genomic_DNA"/>
</dbReference>
<dbReference type="InterPro" id="IPR038081">
    <property type="entry name" value="CalX-like_sf"/>
</dbReference>
<dbReference type="SMART" id="SM00237">
    <property type="entry name" value="Calx_beta"/>
    <property type="match status" value="9"/>
</dbReference>
<evidence type="ECO:0000313" key="7">
    <source>
        <dbReference type="EMBL" id="CAH1521362.1"/>
    </source>
</evidence>
<keyword evidence="2" id="KW-0677">Repeat</keyword>
<dbReference type="Pfam" id="PF03160">
    <property type="entry name" value="Calx-beta"/>
    <property type="match status" value="26"/>
</dbReference>
<dbReference type="GO" id="GO:0030001">
    <property type="term" value="P:metal ion transport"/>
    <property type="evidence" value="ECO:0007669"/>
    <property type="project" value="TreeGrafter"/>
</dbReference>
<feature type="region of interest" description="Disordered" evidence="5">
    <location>
        <begin position="1168"/>
        <end position="1197"/>
    </location>
</feature>
<feature type="domain" description="Calx-beta" evidence="6">
    <location>
        <begin position="1866"/>
        <end position="1982"/>
    </location>
</feature>
<keyword evidence="3" id="KW-0106">Calcium</keyword>
<evidence type="ECO:0000259" key="6">
    <source>
        <dbReference type="SMART" id="SM00237"/>
    </source>
</evidence>
<feature type="region of interest" description="Disordered" evidence="5">
    <location>
        <begin position="781"/>
        <end position="813"/>
    </location>
</feature>